<protein>
    <submittedName>
        <fullName evidence="5">SCO family protein</fullName>
    </submittedName>
</protein>
<dbReference type="OrthoDB" id="9811998at2"/>
<keyword evidence="3" id="KW-1015">Disulfide bond</keyword>
<evidence type="ECO:0000256" key="1">
    <source>
        <dbReference type="ARBA" id="ARBA00010996"/>
    </source>
</evidence>
<feature type="chain" id="PRO_5016051461" evidence="4">
    <location>
        <begin position="22"/>
        <end position="219"/>
    </location>
</feature>
<dbReference type="EMBL" id="QKSB01000002">
    <property type="protein sequence ID" value="PZE18002.1"/>
    <property type="molecule type" value="Genomic_DNA"/>
</dbReference>
<feature type="signal peptide" evidence="4">
    <location>
        <begin position="1"/>
        <end position="21"/>
    </location>
</feature>
<feature type="disulfide bond" description="Redox-active" evidence="3">
    <location>
        <begin position="89"/>
        <end position="93"/>
    </location>
</feature>
<dbReference type="SUPFAM" id="SSF52833">
    <property type="entry name" value="Thioredoxin-like"/>
    <property type="match status" value="1"/>
</dbReference>
<dbReference type="PROSITE" id="PS51257">
    <property type="entry name" value="PROKAR_LIPOPROTEIN"/>
    <property type="match status" value="1"/>
</dbReference>
<dbReference type="CDD" id="cd02968">
    <property type="entry name" value="SCO"/>
    <property type="match status" value="1"/>
</dbReference>
<evidence type="ECO:0000256" key="4">
    <source>
        <dbReference type="SAM" id="SignalP"/>
    </source>
</evidence>
<evidence type="ECO:0000313" key="6">
    <source>
        <dbReference type="Proteomes" id="UP000249248"/>
    </source>
</evidence>
<dbReference type="InterPro" id="IPR036249">
    <property type="entry name" value="Thioredoxin-like_sf"/>
</dbReference>
<keyword evidence="4" id="KW-0732">Signal</keyword>
<evidence type="ECO:0000256" key="3">
    <source>
        <dbReference type="PIRSR" id="PIRSR603782-2"/>
    </source>
</evidence>
<gene>
    <name evidence="5" type="ORF">DNU06_05120</name>
</gene>
<proteinExistence type="inferred from homology"/>
<feature type="binding site" evidence="2">
    <location>
        <position position="179"/>
    </location>
    <ligand>
        <name>Cu cation</name>
        <dbReference type="ChEBI" id="CHEBI:23378"/>
    </ligand>
</feature>
<feature type="binding site" evidence="2">
    <location>
        <position position="89"/>
    </location>
    <ligand>
        <name>Cu cation</name>
        <dbReference type="ChEBI" id="CHEBI:23378"/>
    </ligand>
</feature>
<dbReference type="PANTHER" id="PTHR12151:SF25">
    <property type="entry name" value="LINALOOL DEHYDRATASE_ISOMERASE DOMAIN-CONTAINING PROTEIN"/>
    <property type="match status" value="1"/>
</dbReference>
<accession>A0A2W1NQS5</accession>
<dbReference type="Proteomes" id="UP000249248">
    <property type="component" value="Unassembled WGS sequence"/>
</dbReference>
<dbReference type="InterPro" id="IPR003782">
    <property type="entry name" value="SCO1/SenC"/>
</dbReference>
<dbReference type="RefSeq" id="WP_111062153.1">
    <property type="nucleotide sequence ID" value="NZ_JBHUCU010000002.1"/>
</dbReference>
<dbReference type="Gene3D" id="3.40.30.10">
    <property type="entry name" value="Glutaredoxin"/>
    <property type="match status" value="1"/>
</dbReference>
<dbReference type="Pfam" id="PF02630">
    <property type="entry name" value="SCO1-SenC"/>
    <property type="match status" value="1"/>
</dbReference>
<name>A0A2W1NQS5_9FLAO</name>
<organism evidence="5 6">
    <name type="scientific">Putridiphycobacter roseus</name>
    <dbReference type="NCBI Taxonomy" id="2219161"/>
    <lineage>
        <taxon>Bacteria</taxon>
        <taxon>Pseudomonadati</taxon>
        <taxon>Bacteroidota</taxon>
        <taxon>Flavobacteriia</taxon>
        <taxon>Flavobacteriales</taxon>
        <taxon>Crocinitomicaceae</taxon>
        <taxon>Putridiphycobacter</taxon>
    </lineage>
</organism>
<keyword evidence="6" id="KW-1185">Reference proteome</keyword>
<dbReference type="PANTHER" id="PTHR12151">
    <property type="entry name" value="ELECTRON TRANSPORT PROTIN SCO1/SENC FAMILY MEMBER"/>
    <property type="match status" value="1"/>
</dbReference>
<keyword evidence="2" id="KW-0479">Metal-binding</keyword>
<comment type="similarity">
    <text evidence="1">Belongs to the SCO1/2 family.</text>
</comment>
<comment type="caution">
    <text evidence="5">The sequence shown here is derived from an EMBL/GenBank/DDBJ whole genome shotgun (WGS) entry which is preliminary data.</text>
</comment>
<sequence>MKRILLNSVLVLLLFACSNKAAKKVVVLAELPFYEDASFTPVWMSLEDPKLKEFHAIKSFTFTNQNGEIINEKTFEGKVYVTDFFYTTCPGICPKMTTNMKVVQDAFLTEEDVLLLSHSVTPEKDSIAQLKEYAQNKGVVDGRWHLVTGDRKTIYDLGRNTYFIEEDLGLEKTEDEFLHTENFVLIDQNKHIRGIYNGLNKASIAQLISDVNILLEEGK</sequence>
<reference evidence="5 6" key="1">
    <citation type="submission" date="2018-06" db="EMBL/GenBank/DDBJ databases">
        <title>The draft genome sequence of Crocinitomix sp. SM1701.</title>
        <authorList>
            <person name="Zhang X."/>
        </authorList>
    </citation>
    <scope>NUCLEOTIDE SEQUENCE [LARGE SCALE GENOMIC DNA]</scope>
    <source>
        <strain evidence="5 6">SM1701</strain>
    </source>
</reference>
<keyword evidence="2" id="KW-0186">Copper</keyword>
<evidence type="ECO:0000313" key="5">
    <source>
        <dbReference type="EMBL" id="PZE18002.1"/>
    </source>
</evidence>
<dbReference type="AlphaFoldDB" id="A0A2W1NQS5"/>
<evidence type="ECO:0000256" key="2">
    <source>
        <dbReference type="PIRSR" id="PIRSR603782-1"/>
    </source>
</evidence>
<dbReference type="GO" id="GO:0046872">
    <property type="term" value="F:metal ion binding"/>
    <property type="evidence" value="ECO:0007669"/>
    <property type="project" value="UniProtKB-KW"/>
</dbReference>
<feature type="binding site" evidence="2">
    <location>
        <position position="93"/>
    </location>
    <ligand>
        <name>Cu cation</name>
        <dbReference type="ChEBI" id="CHEBI:23378"/>
    </ligand>
</feature>